<sequence length="332" mass="37265">MPIISKVLFLTTLVVAAIHAQLTLDEEWQKYKFEFNKDYSNSVMGEDSRKMNFKNTLQIINAHNEQFNKGLVAFEQGLNEFSDWSEDEFSKLNSLKVDLTLNSSSDEWSAPQGNEYPQNLDWRTRGYVTPVKNQGHCGSCYIFGAIGAVEGMLKKASKQLVSLSEQNILDCNRPFTCDGGNQIDVYEFIIKEGGVDTEKSYPYIGRKSSKCHFNAKTIGAKVSGYEKIKRGDEDALKAAIATQGPISISIQANHKSLMNYKNGIWTEPTCNKEKLDHAVLAVGYGTDPKTKQDYYWVKNSWGTKWGMSGYFKMARNNGDKCGQASDATFPKP</sequence>
<accession>A0AC35TTN8</accession>
<dbReference type="WBParaSite" id="RSKR_0000410000.1">
    <property type="protein sequence ID" value="RSKR_0000410000.1"/>
    <property type="gene ID" value="RSKR_0000410000"/>
</dbReference>
<proteinExistence type="predicted"/>
<dbReference type="Proteomes" id="UP000095286">
    <property type="component" value="Unplaced"/>
</dbReference>
<evidence type="ECO:0000313" key="2">
    <source>
        <dbReference type="WBParaSite" id="RSKR_0000410000.1"/>
    </source>
</evidence>
<name>A0AC35TTN8_9BILA</name>
<reference evidence="2" key="1">
    <citation type="submission" date="2016-11" db="UniProtKB">
        <authorList>
            <consortium name="WormBaseParasite"/>
        </authorList>
    </citation>
    <scope>IDENTIFICATION</scope>
    <source>
        <strain evidence="2">KR3021</strain>
    </source>
</reference>
<protein>
    <submittedName>
        <fullName evidence="2">Pept_C1 domain-containing protein</fullName>
    </submittedName>
</protein>
<organism evidence="1 2">
    <name type="scientific">Rhabditophanes sp. KR3021</name>
    <dbReference type="NCBI Taxonomy" id="114890"/>
    <lineage>
        <taxon>Eukaryota</taxon>
        <taxon>Metazoa</taxon>
        <taxon>Ecdysozoa</taxon>
        <taxon>Nematoda</taxon>
        <taxon>Chromadorea</taxon>
        <taxon>Rhabditida</taxon>
        <taxon>Tylenchina</taxon>
        <taxon>Panagrolaimomorpha</taxon>
        <taxon>Strongyloidoidea</taxon>
        <taxon>Alloionematidae</taxon>
        <taxon>Rhabditophanes</taxon>
    </lineage>
</organism>
<evidence type="ECO:0000313" key="1">
    <source>
        <dbReference type="Proteomes" id="UP000095286"/>
    </source>
</evidence>